<dbReference type="InterPro" id="IPR011009">
    <property type="entry name" value="Kinase-like_dom_sf"/>
</dbReference>
<evidence type="ECO:0008006" key="3">
    <source>
        <dbReference type="Google" id="ProtNLM"/>
    </source>
</evidence>
<dbReference type="OrthoDB" id="4062651at2759"/>
<evidence type="ECO:0000313" key="2">
    <source>
        <dbReference type="Proteomes" id="UP000326396"/>
    </source>
</evidence>
<protein>
    <recommendedName>
        <fullName evidence="3">Protein kinase domain-containing protein</fullName>
    </recommendedName>
</protein>
<reference evidence="1 2" key="1">
    <citation type="submission" date="2019-05" db="EMBL/GenBank/DDBJ databases">
        <title>Mikania micrantha, genome provides insights into the molecular mechanism of rapid growth.</title>
        <authorList>
            <person name="Liu B."/>
        </authorList>
    </citation>
    <scope>NUCLEOTIDE SEQUENCE [LARGE SCALE GENOMIC DNA]</scope>
    <source>
        <strain evidence="1">NLD-2019</strain>
        <tissue evidence="1">Leaf</tissue>
    </source>
</reference>
<dbReference type="SUPFAM" id="SSF56112">
    <property type="entry name" value="Protein kinase-like (PK-like)"/>
    <property type="match status" value="1"/>
</dbReference>
<dbReference type="AlphaFoldDB" id="A0A5N6LK38"/>
<dbReference type="InterPro" id="IPR050823">
    <property type="entry name" value="Plant_Ser_Thr_Prot_Kinase"/>
</dbReference>
<keyword evidence="2" id="KW-1185">Reference proteome</keyword>
<accession>A0A5N6LK38</accession>
<comment type="caution">
    <text evidence="1">The sequence shown here is derived from an EMBL/GenBank/DDBJ whole genome shotgun (WGS) entry which is preliminary data.</text>
</comment>
<organism evidence="1 2">
    <name type="scientific">Mikania micrantha</name>
    <name type="common">bitter vine</name>
    <dbReference type="NCBI Taxonomy" id="192012"/>
    <lineage>
        <taxon>Eukaryota</taxon>
        <taxon>Viridiplantae</taxon>
        <taxon>Streptophyta</taxon>
        <taxon>Embryophyta</taxon>
        <taxon>Tracheophyta</taxon>
        <taxon>Spermatophyta</taxon>
        <taxon>Magnoliopsida</taxon>
        <taxon>eudicotyledons</taxon>
        <taxon>Gunneridae</taxon>
        <taxon>Pentapetalae</taxon>
        <taxon>asterids</taxon>
        <taxon>campanulids</taxon>
        <taxon>Asterales</taxon>
        <taxon>Asteraceae</taxon>
        <taxon>Asteroideae</taxon>
        <taxon>Heliantheae alliance</taxon>
        <taxon>Eupatorieae</taxon>
        <taxon>Mikania</taxon>
    </lineage>
</organism>
<dbReference type="PANTHER" id="PTHR45621">
    <property type="entry name" value="OS01G0588500 PROTEIN-RELATED"/>
    <property type="match status" value="1"/>
</dbReference>
<evidence type="ECO:0000313" key="1">
    <source>
        <dbReference type="EMBL" id="KAD2223650.1"/>
    </source>
</evidence>
<proteinExistence type="predicted"/>
<sequence>MFPHMKEVPAHFRSPSPNLKVFKLSDLKKATNNFSPNLILGEGGFWKVFFGWVEENTLAPSKQGVGMVVAVKRLKKKSSQGSTDCQIEHEWSPYVLFPEQNDVEPVLDKKTVDSLS</sequence>
<dbReference type="EMBL" id="SZYD01000073">
    <property type="protein sequence ID" value="KAD2223650.1"/>
    <property type="molecule type" value="Genomic_DNA"/>
</dbReference>
<name>A0A5N6LK38_9ASTR</name>
<dbReference type="Gene3D" id="3.30.200.20">
    <property type="entry name" value="Phosphorylase Kinase, domain 1"/>
    <property type="match status" value="1"/>
</dbReference>
<gene>
    <name evidence="1" type="ORF">E3N88_41616</name>
</gene>
<dbReference type="Proteomes" id="UP000326396">
    <property type="component" value="Unassembled WGS sequence"/>
</dbReference>